<evidence type="ECO:0000256" key="5">
    <source>
        <dbReference type="ARBA" id="ARBA00022723"/>
    </source>
</evidence>
<evidence type="ECO:0000256" key="12">
    <source>
        <dbReference type="ARBA" id="ARBA00032335"/>
    </source>
</evidence>
<evidence type="ECO:0000256" key="4">
    <source>
        <dbReference type="ARBA" id="ARBA00022490"/>
    </source>
</evidence>
<keyword evidence="8" id="KW-0238">DNA-binding</keyword>
<sequence>MNIAEIVKRTGLSAKSVRFYEEKGIITPPQRAANGYRQYNEEHIRELNLLHQARLVGFSLPECKELMQLYNNPHRRSADVKGKTLAKINEIDQQIAKLQQIRQELLTLAEQCPGDNSEHCPIIEGLACKKCGQKN</sequence>
<dbReference type="OrthoDB" id="9808480at2"/>
<evidence type="ECO:0000256" key="7">
    <source>
        <dbReference type="ARBA" id="ARBA00023015"/>
    </source>
</evidence>
<comment type="caution">
    <text evidence="14">The sequence shown here is derived from an EMBL/GenBank/DDBJ whole genome shotgun (WGS) entry which is preliminary data.</text>
</comment>
<dbReference type="AlphaFoldDB" id="A0A4R6VAW8"/>
<comment type="subunit">
    <text evidence="2">Homodimer.</text>
</comment>
<evidence type="ECO:0000259" key="13">
    <source>
        <dbReference type="PROSITE" id="PS50937"/>
    </source>
</evidence>
<dbReference type="Pfam" id="PF00376">
    <property type="entry name" value="MerR"/>
    <property type="match status" value="1"/>
</dbReference>
<keyword evidence="7" id="KW-0805">Transcription regulation</keyword>
<gene>
    <name evidence="14" type="ORF">EDC45_1527</name>
</gene>
<feature type="domain" description="HTH merR-type" evidence="13">
    <location>
        <begin position="1"/>
        <end position="69"/>
    </location>
</feature>
<dbReference type="GO" id="GO:0005507">
    <property type="term" value="F:copper ion binding"/>
    <property type="evidence" value="ECO:0007669"/>
    <property type="project" value="InterPro"/>
</dbReference>
<dbReference type="GO" id="GO:0005737">
    <property type="term" value="C:cytoplasm"/>
    <property type="evidence" value="ECO:0007669"/>
    <property type="project" value="UniProtKB-SubCell"/>
</dbReference>
<dbReference type="PANTHER" id="PTHR30204:SF16">
    <property type="entry name" value="HTH-TYPE TRANSCRIPTIONAL REGULATOR CUER"/>
    <property type="match status" value="1"/>
</dbReference>
<accession>A0A4R6VAW8</accession>
<comment type="subcellular location">
    <subcellularLocation>
        <location evidence="1">Cytoplasm</location>
    </subcellularLocation>
</comment>
<dbReference type="InterPro" id="IPR009061">
    <property type="entry name" value="DNA-bd_dom_put_sf"/>
</dbReference>
<evidence type="ECO:0000256" key="11">
    <source>
        <dbReference type="ARBA" id="ARBA00031472"/>
    </source>
</evidence>
<dbReference type="SUPFAM" id="SSF46955">
    <property type="entry name" value="Putative DNA-binding domain"/>
    <property type="match status" value="1"/>
</dbReference>
<dbReference type="Pfam" id="PF09278">
    <property type="entry name" value="MerR-DNA-bind"/>
    <property type="match status" value="1"/>
</dbReference>
<dbReference type="InterPro" id="IPR015358">
    <property type="entry name" value="Tscrpt_reg_MerR_DNA-bd"/>
</dbReference>
<dbReference type="SMART" id="SM00422">
    <property type="entry name" value="HTH_MERR"/>
    <property type="match status" value="1"/>
</dbReference>
<evidence type="ECO:0000256" key="10">
    <source>
        <dbReference type="ARBA" id="ARBA00023163"/>
    </source>
</evidence>
<protein>
    <recommendedName>
        <fullName evidence="3">HTH-type transcriptional regulator CueR</fullName>
    </recommendedName>
    <alternativeName>
        <fullName evidence="12">Copper efflux regulator</fullName>
    </alternativeName>
    <alternativeName>
        <fullName evidence="11">Copper export regulator</fullName>
    </alternativeName>
</protein>
<dbReference type="GO" id="GO:0003700">
    <property type="term" value="F:DNA-binding transcription factor activity"/>
    <property type="evidence" value="ECO:0007669"/>
    <property type="project" value="InterPro"/>
</dbReference>
<evidence type="ECO:0000256" key="3">
    <source>
        <dbReference type="ARBA" id="ARBA00017250"/>
    </source>
</evidence>
<dbReference type="GO" id="GO:0003677">
    <property type="term" value="F:DNA binding"/>
    <property type="evidence" value="ECO:0007669"/>
    <property type="project" value="UniProtKB-KW"/>
</dbReference>
<keyword evidence="9" id="KW-0010">Activator</keyword>
<keyword evidence="6" id="KW-0186">Copper</keyword>
<evidence type="ECO:0000256" key="8">
    <source>
        <dbReference type="ARBA" id="ARBA00023125"/>
    </source>
</evidence>
<reference evidence="14 15" key="1">
    <citation type="submission" date="2019-03" db="EMBL/GenBank/DDBJ databases">
        <title>Genomic Encyclopedia of Type Strains, Phase IV (KMG-IV): sequencing the most valuable type-strain genomes for metagenomic binning, comparative biology and taxonomic classification.</title>
        <authorList>
            <person name="Goeker M."/>
        </authorList>
    </citation>
    <scope>NUCLEOTIDE SEQUENCE [LARGE SCALE GENOMIC DNA]</scope>
    <source>
        <strain evidence="14 15">DSM 28403</strain>
    </source>
</reference>
<evidence type="ECO:0000256" key="6">
    <source>
        <dbReference type="ARBA" id="ARBA00023008"/>
    </source>
</evidence>
<dbReference type="PROSITE" id="PS50937">
    <property type="entry name" value="HTH_MERR_2"/>
    <property type="match status" value="1"/>
</dbReference>
<keyword evidence="15" id="KW-1185">Reference proteome</keyword>
<dbReference type="CDD" id="cd01108">
    <property type="entry name" value="HTH_CueR"/>
    <property type="match status" value="1"/>
</dbReference>
<evidence type="ECO:0000256" key="1">
    <source>
        <dbReference type="ARBA" id="ARBA00004496"/>
    </source>
</evidence>
<keyword evidence="5" id="KW-0479">Metal-binding</keyword>
<dbReference type="InterPro" id="IPR011789">
    <property type="entry name" value="CueR"/>
</dbReference>
<keyword evidence="10" id="KW-0804">Transcription</keyword>
<evidence type="ECO:0000256" key="2">
    <source>
        <dbReference type="ARBA" id="ARBA00011738"/>
    </source>
</evidence>
<dbReference type="RefSeq" id="WP_133545084.1">
    <property type="nucleotide sequence ID" value="NZ_SNYQ01000006.1"/>
</dbReference>
<name>A0A4R6VAW8_9PAST</name>
<dbReference type="PANTHER" id="PTHR30204">
    <property type="entry name" value="REDOX-CYCLING DRUG-SENSING TRANSCRIPTIONAL ACTIVATOR SOXR"/>
    <property type="match status" value="1"/>
</dbReference>
<dbReference type="InterPro" id="IPR047057">
    <property type="entry name" value="MerR_fam"/>
</dbReference>
<dbReference type="GO" id="GO:0045893">
    <property type="term" value="P:positive regulation of DNA-templated transcription"/>
    <property type="evidence" value="ECO:0007669"/>
    <property type="project" value="InterPro"/>
</dbReference>
<evidence type="ECO:0000313" key="15">
    <source>
        <dbReference type="Proteomes" id="UP000295657"/>
    </source>
</evidence>
<proteinExistence type="predicted"/>
<evidence type="ECO:0000256" key="9">
    <source>
        <dbReference type="ARBA" id="ARBA00023159"/>
    </source>
</evidence>
<dbReference type="EMBL" id="SNYQ01000006">
    <property type="protein sequence ID" value="TDQ57134.1"/>
    <property type="molecule type" value="Genomic_DNA"/>
</dbReference>
<dbReference type="Gene3D" id="1.10.1660.10">
    <property type="match status" value="1"/>
</dbReference>
<evidence type="ECO:0000313" key="14">
    <source>
        <dbReference type="EMBL" id="TDQ57134.1"/>
    </source>
</evidence>
<dbReference type="Proteomes" id="UP000295657">
    <property type="component" value="Unassembled WGS sequence"/>
</dbReference>
<keyword evidence="4" id="KW-0963">Cytoplasm</keyword>
<dbReference type="NCBIfam" id="TIGR02044">
    <property type="entry name" value="CueR"/>
    <property type="match status" value="1"/>
</dbReference>
<organism evidence="14 15">
    <name type="scientific">Mesocricetibacter intestinalis</name>
    <dbReference type="NCBI Taxonomy" id="1521930"/>
    <lineage>
        <taxon>Bacteria</taxon>
        <taxon>Pseudomonadati</taxon>
        <taxon>Pseudomonadota</taxon>
        <taxon>Gammaproteobacteria</taxon>
        <taxon>Pasteurellales</taxon>
        <taxon>Pasteurellaceae</taxon>
        <taxon>Mesocricetibacter</taxon>
    </lineage>
</organism>
<dbReference type="InterPro" id="IPR000551">
    <property type="entry name" value="MerR-type_HTH_dom"/>
</dbReference>
<dbReference type="PRINTS" id="PR00040">
    <property type="entry name" value="HTHMERR"/>
</dbReference>